<dbReference type="PANTHER" id="PTHR13943:SF77">
    <property type="entry name" value="LRAT DOMAIN-CONTAINING PROTEIN"/>
    <property type="match status" value="1"/>
</dbReference>
<accession>C1BVT8</accession>
<feature type="domain" description="LRAT" evidence="5">
    <location>
        <begin position="43"/>
        <end position="176"/>
    </location>
</feature>
<keyword evidence="3" id="KW-0378">Hydrolase</keyword>
<evidence type="ECO:0000259" key="5">
    <source>
        <dbReference type="PROSITE" id="PS51934"/>
    </source>
</evidence>
<dbReference type="GO" id="GO:0008970">
    <property type="term" value="F:phospholipase A1 activity"/>
    <property type="evidence" value="ECO:0007669"/>
    <property type="project" value="TreeGrafter"/>
</dbReference>
<keyword evidence="6" id="KW-0675">Receptor</keyword>
<name>C1BVT8_LEPSM</name>
<dbReference type="PANTHER" id="PTHR13943">
    <property type="entry name" value="HRAS-LIKE SUPPRESSOR - RELATED"/>
    <property type="match status" value="1"/>
</dbReference>
<keyword evidence="4" id="KW-0443">Lipid metabolism</keyword>
<gene>
    <name evidence="6" type="primary">TIG3</name>
</gene>
<organism evidence="6">
    <name type="scientific">Lepeophtheirus salmonis</name>
    <name type="common">Salmon louse</name>
    <name type="synonym">Caligus salmonis</name>
    <dbReference type="NCBI Taxonomy" id="72036"/>
    <lineage>
        <taxon>Eukaryota</taxon>
        <taxon>Metazoa</taxon>
        <taxon>Ecdysozoa</taxon>
        <taxon>Arthropoda</taxon>
        <taxon>Crustacea</taxon>
        <taxon>Multicrustacea</taxon>
        <taxon>Hexanauplia</taxon>
        <taxon>Copepoda</taxon>
        <taxon>Siphonostomatoida</taxon>
        <taxon>Caligidae</taxon>
        <taxon>Lepeophtheirus</taxon>
    </lineage>
</organism>
<dbReference type="InterPro" id="IPR007053">
    <property type="entry name" value="LRAT_dom"/>
</dbReference>
<sequence>MSLFSDYWDIRDGMEKINRGRRGKYMTTDDWDEFIRSVQIGDCIEIQRKHINHWCIFVGPHFYSKENKCDKKWYDKKIQQVVHINGNSRFGSASYSPSSNGKSNIAQIDFFIDVVKDSKFRINNDVDLMEEPRPIDNILTVLGNEMIEANRSYNFFMYNCEHFVKFVRNNIRSCGQIETVVSVVGTIVKTCLAVVPIFLRK</sequence>
<dbReference type="AlphaFoldDB" id="C1BVT8"/>
<dbReference type="Pfam" id="PF04970">
    <property type="entry name" value="LRAT"/>
    <property type="match status" value="1"/>
</dbReference>
<dbReference type="OrthoDB" id="421951at2759"/>
<keyword evidence="2" id="KW-0808">Transferase</keyword>
<dbReference type="GO" id="GO:0070292">
    <property type="term" value="P:N-acylphosphatidylethanolamine metabolic process"/>
    <property type="evidence" value="ECO:0007669"/>
    <property type="project" value="TreeGrafter"/>
</dbReference>
<dbReference type="Gene3D" id="3.90.1720.10">
    <property type="entry name" value="endopeptidase domain like (from Nostoc punctiforme)"/>
    <property type="match status" value="1"/>
</dbReference>
<dbReference type="GO" id="GO:0016410">
    <property type="term" value="F:N-acyltransferase activity"/>
    <property type="evidence" value="ECO:0007669"/>
    <property type="project" value="TreeGrafter"/>
</dbReference>
<evidence type="ECO:0000256" key="1">
    <source>
        <dbReference type="ARBA" id="ARBA00007824"/>
    </source>
</evidence>
<dbReference type="EMBL" id="BT078717">
    <property type="protein sequence ID" value="ACO13141.1"/>
    <property type="molecule type" value="mRNA"/>
</dbReference>
<dbReference type="GO" id="GO:0004623">
    <property type="term" value="F:phospholipase A2 activity"/>
    <property type="evidence" value="ECO:0007669"/>
    <property type="project" value="TreeGrafter"/>
</dbReference>
<comment type="similarity">
    <text evidence="1">Belongs to the H-rev107 family.</text>
</comment>
<evidence type="ECO:0000256" key="4">
    <source>
        <dbReference type="ARBA" id="ARBA00023098"/>
    </source>
</evidence>
<evidence type="ECO:0000313" key="6">
    <source>
        <dbReference type="EMBL" id="ACO13141.1"/>
    </source>
</evidence>
<evidence type="ECO:0000256" key="2">
    <source>
        <dbReference type="ARBA" id="ARBA00022679"/>
    </source>
</evidence>
<proteinExistence type="evidence at transcript level"/>
<dbReference type="InterPro" id="IPR051496">
    <property type="entry name" value="H-rev107_PLA/AT"/>
</dbReference>
<protein>
    <submittedName>
        <fullName evidence="6">Retinoic acid receptor responder protein 3</fullName>
    </submittedName>
</protein>
<dbReference type="GO" id="GO:0005737">
    <property type="term" value="C:cytoplasm"/>
    <property type="evidence" value="ECO:0007669"/>
    <property type="project" value="TreeGrafter"/>
</dbReference>
<reference evidence="6" key="1">
    <citation type="submission" date="2009-06" db="EMBL/GenBank/DDBJ databases">
        <title>Lepeophtheirus salmonis ESTs and full-length cDNAs.</title>
        <authorList>
            <person name="Yasuike M."/>
            <person name="von Schalburg K."/>
            <person name="Cooper G."/>
            <person name="Leong J."/>
            <person name="Jones S.R.M."/>
            <person name="Koop B.F."/>
        </authorList>
    </citation>
    <scope>NUCLEOTIDE SEQUENCE</scope>
    <source>
        <strain evidence="6">Pacific form</strain>
        <tissue evidence="6">Whole</tissue>
    </source>
</reference>
<evidence type="ECO:0000256" key="3">
    <source>
        <dbReference type="ARBA" id="ARBA00022801"/>
    </source>
</evidence>
<dbReference type="PROSITE" id="PS51934">
    <property type="entry name" value="LRAT"/>
    <property type="match status" value="1"/>
</dbReference>